<evidence type="ECO:0000259" key="1">
    <source>
        <dbReference type="PROSITE" id="PS51725"/>
    </source>
</evidence>
<dbReference type="EMBL" id="CP059572">
    <property type="protein sequence ID" value="QXJ21522.1"/>
    <property type="molecule type" value="Genomic_DNA"/>
</dbReference>
<dbReference type="InterPro" id="IPR007138">
    <property type="entry name" value="ABM_dom"/>
</dbReference>
<protein>
    <submittedName>
        <fullName evidence="2">Antibiotic biosynthesis monooxygenase</fullName>
    </submittedName>
</protein>
<name>A0ABX8QVQ2_9ACTN</name>
<dbReference type="Proteomes" id="UP001049518">
    <property type="component" value="Chromosome"/>
</dbReference>
<keyword evidence="2" id="KW-0503">Monooxygenase</keyword>
<accession>A0ABX8QVQ2</accession>
<dbReference type="RefSeq" id="WP_231334675.1">
    <property type="nucleotide sequence ID" value="NZ_CP059572.1"/>
</dbReference>
<dbReference type="PROSITE" id="PS51725">
    <property type="entry name" value="ABM"/>
    <property type="match status" value="1"/>
</dbReference>
<proteinExistence type="predicted"/>
<dbReference type="Pfam" id="PF03992">
    <property type="entry name" value="ABM"/>
    <property type="match status" value="1"/>
</dbReference>
<keyword evidence="2" id="KW-0560">Oxidoreductase</keyword>
<reference evidence="2" key="1">
    <citation type="submission" date="2020-07" db="EMBL/GenBank/DDBJ databases">
        <authorList>
            <person name="Tarantini F.S."/>
            <person name="Hong K.W."/>
            <person name="Chan K.G."/>
        </authorList>
    </citation>
    <scope>NUCLEOTIDE SEQUENCE</scope>
    <source>
        <strain evidence="2">32-07</strain>
    </source>
</reference>
<dbReference type="InterPro" id="IPR011008">
    <property type="entry name" value="Dimeric_a/b-barrel"/>
</dbReference>
<dbReference type="GO" id="GO:0004497">
    <property type="term" value="F:monooxygenase activity"/>
    <property type="evidence" value="ECO:0007669"/>
    <property type="project" value="UniProtKB-KW"/>
</dbReference>
<sequence>MTVRVMVFASVKEDQRGPFEAAYTEVAAKVAGTPGHVRDELLRDGDRPGGYILLSEWESEEQFLAWEDAPVHREATTPMRPYWAGRVERKIYPVRATADGVRPGGGA</sequence>
<feature type="domain" description="ABM" evidence="1">
    <location>
        <begin position="3"/>
        <end position="91"/>
    </location>
</feature>
<dbReference type="SUPFAM" id="SSF54909">
    <property type="entry name" value="Dimeric alpha+beta barrel"/>
    <property type="match status" value="1"/>
</dbReference>
<organism evidence="2 3">
    <name type="scientific">Actinomadura graeca</name>
    <dbReference type="NCBI Taxonomy" id="2750812"/>
    <lineage>
        <taxon>Bacteria</taxon>
        <taxon>Bacillati</taxon>
        <taxon>Actinomycetota</taxon>
        <taxon>Actinomycetes</taxon>
        <taxon>Streptosporangiales</taxon>
        <taxon>Thermomonosporaceae</taxon>
        <taxon>Actinomadura</taxon>
    </lineage>
</organism>
<dbReference type="Gene3D" id="3.30.70.100">
    <property type="match status" value="1"/>
</dbReference>
<evidence type="ECO:0000313" key="3">
    <source>
        <dbReference type="Proteomes" id="UP001049518"/>
    </source>
</evidence>
<gene>
    <name evidence="2" type="ORF">AGRA3207_002382</name>
</gene>
<evidence type="ECO:0000313" key="2">
    <source>
        <dbReference type="EMBL" id="QXJ21522.1"/>
    </source>
</evidence>
<keyword evidence="3" id="KW-1185">Reference proteome</keyword>